<evidence type="ECO:0000313" key="2">
    <source>
        <dbReference type="Proteomes" id="UP000285123"/>
    </source>
</evidence>
<protein>
    <recommendedName>
        <fullName evidence="3">DUF2252 domain-containing protein</fullName>
    </recommendedName>
</protein>
<evidence type="ECO:0008006" key="3">
    <source>
        <dbReference type="Google" id="ProtNLM"/>
    </source>
</evidence>
<proteinExistence type="predicted"/>
<dbReference type="Proteomes" id="UP000285123">
    <property type="component" value="Unassembled WGS sequence"/>
</dbReference>
<dbReference type="InterPro" id="IPR018721">
    <property type="entry name" value="DUF2252"/>
</dbReference>
<dbReference type="Pfam" id="PF10009">
    <property type="entry name" value="DUF2252"/>
    <property type="match status" value="1"/>
</dbReference>
<evidence type="ECO:0000313" key="1">
    <source>
        <dbReference type="EMBL" id="ROO25151.1"/>
    </source>
</evidence>
<dbReference type="PANTHER" id="PTHR39441">
    <property type="entry name" value="DUF2252 DOMAIN-CONTAINING PROTEIN"/>
    <property type="match status" value="1"/>
</dbReference>
<name>A0A423PHR2_9GAMM</name>
<dbReference type="PANTHER" id="PTHR39441:SF1">
    <property type="entry name" value="DUF2252 DOMAIN-CONTAINING PROTEIN"/>
    <property type="match status" value="1"/>
</dbReference>
<dbReference type="RefSeq" id="WP_123592276.1">
    <property type="nucleotide sequence ID" value="NZ_AYKF01000121.1"/>
</dbReference>
<accession>A0A423PHR2</accession>
<gene>
    <name evidence="1" type="ORF">SAHL_15355</name>
</gene>
<dbReference type="OrthoDB" id="1491115at2"/>
<dbReference type="AlphaFoldDB" id="A0A423PHR2"/>
<organism evidence="1 2">
    <name type="scientific">Salinisphaera orenii YIM 95161</name>
    <dbReference type="NCBI Taxonomy" id="1051139"/>
    <lineage>
        <taxon>Bacteria</taxon>
        <taxon>Pseudomonadati</taxon>
        <taxon>Pseudomonadota</taxon>
        <taxon>Gammaproteobacteria</taxon>
        <taxon>Salinisphaerales</taxon>
        <taxon>Salinisphaeraceae</taxon>
        <taxon>Salinisphaera</taxon>
    </lineage>
</organism>
<reference evidence="1 2" key="1">
    <citation type="submission" date="2013-10" db="EMBL/GenBank/DDBJ databases">
        <title>Salinisphaera halophila YIM 95161 Genome Sequencing.</title>
        <authorList>
            <person name="Lai Q."/>
            <person name="Li C."/>
            <person name="Shao Z."/>
        </authorList>
    </citation>
    <scope>NUCLEOTIDE SEQUENCE [LARGE SCALE GENOMIC DNA]</scope>
    <source>
        <strain evidence="1 2">YIM 95161</strain>
    </source>
</reference>
<comment type="caution">
    <text evidence="1">The sequence shown here is derived from an EMBL/GenBank/DDBJ whole genome shotgun (WGS) entry which is preliminary data.</text>
</comment>
<dbReference type="EMBL" id="AYKF01000121">
    <property type="protein sequence ID" value="ROO25151.1"/>
    <property type="molecule type" value="Genomic_DNA"/>
</dbReference>
<sequence length="438" mass="51006">MTFHFMRPARSELVLDELRTQNRHLSDADRERKYRKMERTPYRFFRGTNHLFWRDVWQDWRIYMFGGLRDTQTWLQGDAHVYNHGAYGDDRQGVHYGMDDFDDAVIGDYQYDLWRHAASMVLDAEENAGLSAGQARRAIRHLLGVYLDTLAAYTAGTGPEDIHVTYINKPLGPFMRKVLAKRGPKRYLAKWTVVEDGERRFNLDTKKMGAVSAAERSQLLKALREQYPETLRNGGRELSPAHLRVKDVARRLNAGTGSLGLSRYYALISGASDRLEDDLILDIKQQTPPPAYRVMNAREKRLWRRSFAHEAQRHALAFQALANHPDEYIGWLTLDDTVYSVRERSPYKKDFPTHKVRDFKQYRRLARQWGRIMAREHLQGAEALRPDDPAYFSRAVLDRCDTRRESFKQMIVDLAFTYADCVRRDHAVFVAERAAESG</sequence>